<evidence type="ECO:0000313" key="2">
    <source>
        <dbReference type="Proteomes" id="UP000190626"/>
    </source>
</evidence>
<comment type="caution">
    <text evidence="1">The sequence shown here is derived from an EMBL/GenBank/DDBJ whole genome shotgun (WGS) entry which is preliminary data.</text>
</comment>
<dbReference type="AlphaFoldDB" id="A0A1V4HKA1"/>
<reference evidence="2" key="1">
    <citation type="submission" date="2016-07" db="EMBL/GenBank/DDBJ databases">
        <authorList>
            <person name="Florea S."/>
            <person name="Webb J.S."/>
            <person name="Jaromczyk J."/>
            <person name="Schardl C.L."/>
        </authorList>
    </citation>
    <scope>NUCLEOTIDE SEQUENCE [LARGE SCALE GENOMIC DNA]</scope>
    <source>
        <strain evidence="2">CY1</strain>
    </source>
</reference>
<proteinExistence type="predicted"/>
<dbReference type="RefSeq" id="WP_079412912.1">
    <property type="nucleotide sequence ID" value="NZ_MBTG01000012.1"/>
</dbReference>
<protein>
    <submittedName>
        <fullName evidence="1">Uncharacterized protein</fullName>
    </submittedName>
</protein>
<sequence length="156" mass="18009">MLSLEEKLAIVESFPELQRKDVSLGRINFHYEDSVYDKKSVVYHLHPNGNGYVYAEFIKGYTTDNKGLVNIRDFNEEELRSIIEKSILSLSGNSSKKAVQSDPVTEEKWVDEDGHQLAVTFVEDLWYVYAGSNLDCAFETYEEVEEYMEEEGFAKK</sequence>
<dbReference type="STRING" id="1469647.BC351_03370"/>
<dbReference type="OrthoDB" id="2360619at2"/>
<organism evidence="1 2">
    <name type="scientific">Paenibacillus ferrarius</name>
    <dbReference type="NCBI Taxonomy" id="1469647"/>
    <lineage>
        <taxon>Bacteria</taxon>
        <taxon>Bacillati</taxon>
        <taxon>Bacillota</taxon>
        <taxon>Bacilli</taxon>
        <taxon>Bacillales</taxon>
        <taxon>Paenibacillaceae</taxon>
        <taxon>Paenibacillus</taxon>
    </lineage>
</organism>
<dbReference type="Proteomes" id="UP000190626">
    <property type="component" value="Unassembled WGS sequence"/>
</dbReference>
<name>A0A1V4HKA1_9BACL</name>
<keyword evidence="2" id="KW-1185">Reference proteome</keyword>
<dbReference type="EMBL" id="MBTG01000012">
    <property type="protein sequence ID" value="OPH57577.1"/>
    <property type="molecule type" value="Genomic_DNA"/>
</dbReference>
<accession>A0A1V4HKA1</accession>
<gene>
    <name evidence="1" type="ORF">BC351_03370</name>
</gene>
<evidence type="ECO:0000313" key="1">
    <source>
        <dbReference type="EMBL" id="OPH57577.1"/>
    </source>
</evidence>